<protein>
    <recommendedName>
        <fullName evidence="1">Peptidase S1 domain-containing protein</fullName>
    </recommendedName>
</protein>
<dbReference type="InterPro" id="IPR001254">
    <property type="entry name" value="Trypsin_dom"/>
</dbReference>
<organism evidence="2 3">
    <name type="scientific">Allacma fusca</name>
    <dbReference type="NCBI Taxonomy" id="39272"/>
    <lineage>
        <taxon>Eukaryota</taxon>
        <taxon>Metazoa</taxon>
        <taxon>Ecdysozoa</taxon>
        <taxon>Arthropoda</taxon>
        <taxon>Hexapoda</taxon>
        <taxon>Collembola</taxon>
        <taxon>Symphypleona</taxon>
        <taxon>Sminthuridae</taxon>
        <taxon>Allacma</taxon>
    </lineage>
</organism>
<feature type="domain" description="Peptidase S1" evidence="1">
    <location>
        <begin position="1"/>
        <end position="24"/>
    </location>
</feature>
<dbReference type="Proteomes" id="UP000708208">
    <property type="component" value="Unassembled WGS sequence"/>
</dbReference>
<dbReference type="PROSITE" id="PS00135">
    <property type="entry name" value="TRYPSIN_SER"/>
    <property type="match status" value="1"/>
</dbReference>
<dbReference type="Pfam" id="PF00089">
    <property type="entry name" value="Trypsin"/>
    <property type="match status" value="1"/>
</dbReference>
<sequence length="27" mass="2538">MVCAGDGGRGGCHGDSGGPLVCNGIFT</sequence>
<dbReference type="InterPro" id="IPR033116">
    <property type="entry name" value="TRYPSIN_SER"/>
</dbReference>
<comment type="caution">
    <text evidence="2">The sequence shown here is derived from an EMBL/GenBank/DDBJ whole genome shotgun (WGS) entry which is preliminary data.</text>
</comment>
<accession>A0A8J2JKK9</accession>
<evidence type="ECO:0000313" key="2">
    <source>
        <dbReference type="EMBL" id="CAG7720697.1"/>
    </source>
</evidence>
<dbReference type="EMBL" id="CAJVCH010072822">
    <property type="protein sequence ID" value="CAG7720697.1"/>
    <property type="molecule type" value="Genomic_DNA"/>
</dbReference>
<name>A0A8J2JKK9_9HEXA</name>
<evidence type="ECO:0000259" key="1">
    <source>
        <dbReference type="Pfam" id="PF00089"/>
    </source>
</evidence>
<dbReference type="AlphaFoldDB" id="A0A8J2JKK9"/>
<keyword evidence="3" id="KW-1185">Reference proteome</keyword>
<reference evidence="2" key="1">
    <citation type="submission" date="2021-06" db="EMBL/GenBank/DDBJ databases">
        <authorList>
            <person name="Hodson N. C."/>
            <person name="Mongue J. A."/>
            <person name="Jaron S. K."/>
        </authorList>
    </citation>
    <scope>NUCLEOTIDE SEQUENCE</scope>
</reference>
<dbReference type="GO" id="GO:0004252">
    <property type="term" value="F:serine-type endopeptidase activity"/>
    <property type="evidence" value="ECO:0007669"/>
    <property type="project" value="InterPro"/>
</dbReference>
<feature type="non-terminal residue" evidence="2">
    <location>
        <position position="1"/>
    </location>
</feature>
<dbReference type="GO" id="GO:0006508">
    <property type="term" value="P:proteolysis"/>
    <property type="evidence" value="ECO:0007669"/>
    <property type="project" value="InterPro"/>
</dbReference>
<gene>
    <name evidence="2" type="ORF">AFUS01_LOCUS9963</name>
</gene>
<proteinExistence type="predicted"/>
<evidence type="ECO:0000313" key="3">
    <source>
        <dbReference type="Proteomes" id="UP000708208"/>
    </source>
</evidence>